<evidence type="ECO:0000256" key="1">
    <source>
        <dbReference type="ARBA" id="ARBA00022729"/>
    </source>
</evidence>
<dbReference type="SUPFAM" id="SSF81296">
    <property type="entry name" value="E set domains"/>
    <property type="match status" value="1"/>
</dbReference>
<keyword evidence="3" id="KW-0472">Membrane</keyword>
<dbReference type="Gene3D" id="2.60.40.1220">
    <property type="match status" value="1"/>
</dbReference>
<keyword evidence="1" id="KW-0732">Signal</keyword>
<dbReference type="GO" id="GO:0005507">
    <property type="term" value="F:copper ion binding"/>
    <property type="evidence" value="ECO:0007669"/>
    <property type="project" value="InterPro"/>
</dbReference>
<feature type="transmembrane region" description="Helical" evidence="3">
    <location>
        <begin position="167"/>
        <end position="187"/>
    </location>
</feature>
<dbReference type="Proteomes" id="UP000630887">
    <property type="component" value="Unassembled WGS sequence"/>
</dbReference>
<accession>A0A8J3PAS4</accession>
<keyword evidence="6" id="KW-1185">Reference proteome</keyword>
<dbReference type="RefSeq" id="WP_203698573.1">
    <property type="nucleotide sequence ID" value="NZ_BAAALC010000015.1"/>
</dbReference>
<sequence length="194" mass="19558">MTDTDGQRATGRRVTASRLALLAFFVALTAVGAPALLTAEPAPVRLAAVDPAADVVLAAIPESVALRFTGDVAAREVHVTVADANGVTVSAGPPALSGSTVTTALRAGAPGAYLVVYHLLLDDGRSISGTSRFAVDPAAPSAAPNTAEVAAPLVEAEHAHVPPPDPLNLALTALAAVLILALLALLFSRPKVRD</sequence>
<keyword evidence="2" id="KW-0186">Copper</keyword>
<protein>
    <recommendedName>
        <fullName evidence="4">CopC domain-containing protein</fullName>
    </recommendedName>
</protein>
<proteinExistence type="predicted"/>
<evidence type="ECO:0000256" key="2">
    <source>
        <dbReference type="ARBA" id="ARBA00023008"/>
    </source>
</evidence>
<gene>
    <name evidence="5" type="ORF">Cco03nite_73060</name>
</gene>
<dbReference type="InterPro" id="IPR014755">
    <property type="entry name" value="Cu-Rt/internalin_Ig-like"/>
</dbReference>
<dbReference type="InterPro" id="IPR007348">
    <property type="entry name" value="CopC_dom"/>
</dbReference>
<keyword evidence="3" id="KW-0812">Transmembrane</keyword>
<dbReference type="GO" id="GO:0042597">
    <property type="term" value="C:periplasmic space"/>
    <property type="evidence" value="ECO:0007669"/>
    <property type="project" value="InterPro"/>
</dbReference>
<feature type="domain" description="CopC" evidence="4">
    <location>
        <begin position="46"/>
        <end position="135"/>
    </location>
</feature>
<evidence type="ECO:0000313" key="5">
    <source>
        <dbReference type="EMBL" id="GIG10606.1"/>
    </source>
</evidence>
<organism evidence="5 6">
    <name type="scientific">Catellatospora coxensis</name>
    <dbReference type="NCBI Taxonomy" id="310354"/>
    <lineage>
        <taxon>Bacteria</taxon>
        <taxon>Bacillati</taxon>
        <taxon>Actinomycetota</taxon>
        <taxon>Actinomycetes</taxon>
        <taxon>Micromonosporales</taxon>
        <taxon>Micromonosporaceae</taxon>
        <taxon>Catellatospora</taxon>
    </lineage>
</organism>
<comment type="caution">
    <text evidence="5">The sequence shown here is derived from an EMBL/GenBank/DDBJ whole genome shotgun (WGS) entry which is preliminary data.</text>
</comment>
<dbReference type="AlphaFoldDB" id="A0A8J3PAS4"/>
<dbReference type="EMBL" id="BONI01000094">
    <property type="protein sequence ID" value="GIG10606.1"/>
    <property type="molecule type" value="Genomic_DNA"/>
</dbReference>
<dbReference type="Pfam" id="PF04234">
    <property type="entry name" value="CopC"/>
    <property type="match status" value="1"/>
</dbReference>
<name>A0A8J3PAS4_9ACTN</name>
<evidence type="ECO:0000313" key="6">
    <source>
        <dbReference type="Proteomes" id="UP000630887"/>
    </source>
</evidence>
<reference evidence="5 6" key="1">
    <citation type="submission" date="2021-01" db="EMBL/GenBank/DDBJ databases">
        <title>Whole genome shotgun sequence of Catellatospora coxensis NBRC 107359.</title>
        <authorList>
            <person name="Komaki H."/>
            <person name="Tamura T."/>
        </authorList>
    </citation>
    <scope>NUCLEOTIDE SEQUENCE [LARGE SCALE GENOMIC DNA]</scope>
    <source>
        <strain evidence="5 6">NBRC 107359</strain>
    </source>
</reference>
<dbReference type="GO" id="GO:0046688">
    <property type="term" value="P:response to copper ion"/>
    <property type="evidence" value="ECO:0007669"/>
    <property type="project" value="InterPro"/>
</dbReference>
<keyword evidence="3" id="KW-1133">Transmembrane helix</keyword>
<dbReference type="InterPro" id="IPR014756">
    <property type="entry name" value="Ig_E-set"/>
</dbReference>
<evidence type="ECO:0000259" key="4">
    <source>
        <dbReference type="Pfam" id="PF04234"/>
    </source>
</evidence>
<evidence type="ECO:0000256" key="3">
    <source>
        <dbReference type="SAM" id="Phobius"/>
    </source>
</evidence>